<gene>
    <name evidence="2" type="ORF">HETSPECPRED_003800</name>
</gene>
<dbReference type="PANTHER" id="PTHR37852:SF1">
    <property type="entry name" value="HIG1 DOMAIN-CONTAINING PROTEIN"/>
    <property type="match status" value="1"/>
</dbReference>
<accession>A0A8H3IH68</accession>
<keyword evidence="1" id="KW-0472">Membrane</keyword>
<keyword evidence="1" id="KW-0812">Transmembrane</keyword>
<keyword evidence="3" id="KW-1185">Reference proteome</keyword>
<reference evidence="2" key="1">
    <citation type="submission" date="2021-03" db="EMBL/GenBank/DDBJ databases">
        <authorList>
            <person name="Tagirdzhanova G."/>
        </authorList>
    </citation>
    <scope>NUCLEOTIDE SEQUENCE</scope>
</reference>
<dbReference type="Proteomes" id="UP000664521">
    <property type="component" value="Unassembled WGS sequence"/>
</dbReference>
<keyword evidence="1" id="KW-1133">Transmembrane helix</keyword>
<dbReference type="OrthoDB" id="5584028at2759"/>
<sequence>MAETQKTDQSQPQSTLDFRAATVPDRLSMSTSARITCGIIGGALTGLFLGLSRGSTMAGMVFRAENAHRFPTTQKGWYLYHKSKNYHAMIGGLKDGMKVSRQLGFLAGCFFCTEAAVDAARGNKDFASTAVAGSILGCGFSVYNRFPLETTVRTVKMGLYRGLFFGLAQDILIYARGGRLRYVDFVLAKFRGSPPLDKPETSGLSTASKT</sequence>
<name>A0A8H3IH68_9LECA</name>
<feature type="transmembrane region" description="Helical" evidence="1">
    <location>
        <begin position="33"/>
        <end position="51"/>
    </location>
</feature>
<dbReference type="AlphaFoldDB" id="A0A8H3IH68"/>
<comment type="caution">
    <text evidence="2">The sequence shown here is derived from an EMBL/GenBank/DDBJ whole genome shotgun (WGS) entry which is preliminary data.</text>
</comment>
<evidence type="ECO:0000256" key="1">
    <source>
        <dbReference type="SAM" id="Phobius"/>
    </source>
</evidence>
<protein>
    <recommendedName>
        <fullName evidence="4">Mitochondrial import inner membrane translocase subunit TIM22</fullName>
    </recommendedName>
</protein>
<evidence type="ECO:0008006" key="4">
    <source>
        <dbReference type="Google" id="ProtNLM"/>
    </source>
</evidence>
<proteinExistence type="predicted"/>
<dbReference type="EMBL" id="CAJPDS010000022">
    <property type="protein sequence ID" value="CAF9918578.1"/>
    <property type="molecule type" value="Genomic_DNA"/>
</dbReference>
<evidence type="ECO:0000313" key="3">
    <source>
        <dbReference type="Proteomes" id="UP000664521"/>
    </source>
</evidence>
<organism evidence="2 3">
    <name type="scientific">Heterodermia speciosa</name>
    <dbReference type="NCBI Taxonomy" id="116794"/>
    <lineage>
        <taxon>Eukaryota</taxon>
        <taxon>Fungi</taxon>
        <taxon>Dikarya</taxon>
        <taxon>Ascomycota</taxon>
        <taxon>Pezizomycotina</taxon>
        <taxon>Lecanoromycetes</taxon>
        <taxon>OSLEUM clade</taxon>
        <taxon>Lecanoromycetidae</taxon>
        <taxon>Caliciales</taxon>
        <taxon>Physciaceae</taxon>
        <taxon>Heterodermia</taxon>
    </lineage>
</organism>
<evidence type="ECO:0000313" key="2">
    <source>
        <dbReference type="EMBL" id="CAF9918578.1"/>
    </source>
</evidence>
<dbReference type="PANTHER" id="PTHR37852">
    <property type="entry name" value="YALI0B21208P"/>
    <property type="match status" value="1"/>
</dbReference>